<reference evidence="1" key="1">
    <citation type="journal article" date="2021" name="Proc. Natl. Acad. Sci. U.S.A.">
        <title>A Catalog of Tens of Thousands of Viruses from Human Metagenomes Reveals Hidden Associations with Chronic Diseases.</title>
        <authorList>
            <person name="Tisza M.J."/>
            <person name="Buck C.B."/>
        </authorList>
    </citation>
    <scope>NUCLEOTIDE SEQUENCE</scope>
    <source>
        <strain evidence="1">CtmP938</strain>
    </source>
</reference>
<accession>A0A8S5S551</accession>
<proteinExistence type="predicted"/>
<dbReference type="EMBL" id="BK032519">
    <property type="protein sequence ID" value="DAF45799.1"/>
    <property type="molecule type" value="Genomic_DNA"/>
</dbReference>
<protein>
    <submittedName>
        <fullName evidence="1">Putative tail-component</fullName>
    </submittedName>
</protein>
<name>A0A8S5S551_9CAUD</name>
<organism evidence="1">
    <name type="scientific">Siphoviridae sp. ctmP938</name>
    <dbReference type="NCBI Taxonomy" id="2827933"/>
    <lineage>
        <taxon>Viruses</taxon>
        <taxon>Duplodnaviria</taxon>
        <taxon>Heunggongvirae</taxon>
        <taxon>Uroviricota</taxon>
        <taxon>Caudoviricetes</taxon>
    </lineage>
</organism>
<sequence>MSREIALDIQGAEELAAEMQRLIDLAPEVLDKAMMKAAKGFTEDCNTLMPSKYSFRKTWERKKITGEFGITSAIQVRNRAPHWHLIENGHRKWLYGVDTGGFVPGRHYAERTREVYRDRYPEIIGAAVHAAMQKAGL</sequence>
<evidence type="ECO:0000313" key="1">
    <source>
        <dbReference type="EMBL" id="DAF45799.1"/>
    </source>
</evidence>